<feature type="non-terminal residue" evidence="2">
    <location>
        <position position="145"/>
    </location>
</feature>
<feature type="domain" description="DUF6590" evidence="1">
    <location>
        <begin position="3"/>
        <end position="136"/>
    </location>
</feature>
<dbReference type="InterPro" id="IPR046497">
    <property type="entry name" value="DUF6590"/>
</dbReference>
<dbReference type="EMBL" id="ML978069">
    <property type="protein sequence ID" value="KAF2015911.1"/>
    <property type="molecule type" value="Genomic_DNA"/>
</dbReference>
<dbReference type="PANTHER" id="PTHR35391">
    <property type="entry name" value="C2H2-TYPE DOMAIN-CONTAINING PROTEIN-RELATED"/>
    <property type="match status" value="1"/>
</dbReference>
<keyword evidence="3" id="KW-1185">Reference proteome</keyword>
<reference evidence="2" key="1">
    <citation type="journal article" date="2020" name="Stud. Mycol.">
        <title>101 Dothideomycetes genomes: a test case for predicting lifestyles and emergence of pathogens.</title>
        <authorList>
            <person name="Haridas S."/>
            <person name="Albert R."/>
            <person name="Binder M."/>
            <person name="Bloem J."/>
            <person name="Labutti K."/>
            <person name="Salamov A."/>
            <person name="Andreopoulos B."/>
            <person name="Baker S."/>
            <person name="Barry K."/>
            <person name="Bills G."/>
            <person name="Bluhm B."/>
            <person name="Cannon C."/>
            <person name="Castanera R."/>
            <person name="Culley D."/>
            <person name="Daum C."/>
            <person name="Ezra D."/>
            <person name="Gonzalez J."/>
            <person name="Henrissat B."/>
            <person name="Kuo A."/>
            <person name="Liang C."/>
            <person name="Lipzen A."/>
            <person name="Lutzoni F."/>
            <person name="Magnuson J."/>
            <person name="Mondo S."/>
            <person name="Nolan M."/>
            <person name="Ohm R."/>
            <person name="Pangilinan J."/>
            <person name="Park H.-J."/>
            <person name="Ramirez L."/>
            <person name="Alfaro M."/>
            <person name="Sun H."/>
            <person name="Tritt A."/>
            <person name="Yoshinaga Y."/>
            <person name="Zwiers L.-H."/>
            <person name="Turgeon B."/>
            <person name="Goodwin S."/>
            <person name="Spatafora J."/>
            <person name="Crous P."/>
            <person name="Grigoriev I."/>
        </authorList>
    </citation>
    <scope>NUCLEOTIDE SEQUENCE</scope>
    <source>
        <strain evidence="2">CBS 175.79</strain>
    </source>
</reference>
<gene>
    <name evidence="2" type="ORF">BU24DRAFT_422221</name>
</gene>
<dbReference type="PANTHER" id="PTHR35391:SF5">
    <property type="entry name" value="DUF6590 DOMAIN-CONTAINING PROTEIN"/>
    <property type="match status" value="1"/>
</dbReference>
<proteinExistence type="predicted"/>
<dbReference type="RefSeq" id="XP_033384250.1">
    <property type="nucleotide sequence ID" value="XM_033527936.1"/>
</dbReference>
<protein>
    <recommendedName>
        <fullName evidence="1">DUF6590 domain-containing protein</fullName>
    </recommendedName>
</protein>
<evidence type="ECO:0000313" key="3">
    <source>
        <dbReference type="Proteomes" id="UP000799778"/>
    </source>
</evidence>
<dbReference type="AlphaFoldDB" id="A0A6A5XT61"/>
<sequence>MLFTEAYGSTATADNSFIRAAPFVSEQIDTQIRRFIVVRVPPRKTYFYACPVFTYGGGATREIGVDPEEHAVVYSVGEPPQLLKGETHKTIGVIMDSSEPALPAACRIRFGIHVPVEHNVKVKNLGMVQPDDLARLVFYWQQHTI</sequence>
<evidence type="ECO:0000259" key="1">
    <source>
        <dbReference type="Pfam" id="PF20233"/>
    </source>
</evidence>
<dbReference type="GeneID" id="54285333"/>
<dbReference type="Pfam" id="PF20233">
    <property type="entry name" value="DUF6590"/>
    <property type="match status" value="1"/>
</dbReference>
<name>A0A6A5XT61_9PLEO</name>
<dbReference type="OrthoDB" id="3559580at2759"/>
<evidence type="ECO:0000313" key="2">
    <source>
        <dbReference type="EMBL" id="KAF2015911.1"/>
    </source>
</evidence>
<dbReference type="Proteomes" id="UP000799778">
    <property type="component" value="Unassembled WGS sequence"/>
</dbReference>
<organism evidence="2 3">
    <name type="scientific">Aaosphaeria arxii CBS 175.79</name>
    <dbReference type="NCBI Taxonomy" id="1450172"/>
    <lineage>
        <taxon>Eukaryota</taxon>
        <taxon>Fungi</taxon>
        <taxon>Dikarya</taxon>
        <taxon>Ascomycota</taxon>
        <taxon>Pezizomycotina</taxon>
        <taxon>Dothideomycetes</taxon>
        <taxon>Pleosporomycetidae</taxon>
        <taxon>Pleosporales</taxon>
        <taxon>Pleosporales incertae sedis</taxon>
        <taxon>Aaosphaeria</taxon>
    </lineage>
</organism>
<accession>A0A6A5XT61</accession>